<reference evidence="9" key="1">
    <citation type="journal article" date="2023" name="G3 (Bethesda)">
        <title>A reference genome for the long-term kleptoplast-retaining sea slug Elysia crispata morphotype clarki.</title>
        <authorList>
            <person name="Eastman K.E."/>
            <person name="Pendleton A.L."/>
            <person name="Shaikh M.A."/>
            <person name="Suttiyut T."/>
            <person name="Ogas R."/>
            <person name="Tomko P."/>
            <person name="Gavelis G."/>
            <person name="Widhalm J.R."/>
            <person name="Wisecaver J.H."/>
        </authorList>
    </citation>
    <scope>NUCLEOTIDE SEQUENCE</scope>
    <source>
        <strain evidence="9">ECLA1</strain>
    </source>
</reference>
<dbReference type="PRINTS" id="PR00237">
    <property type="entry name" value="GPCRRHODOPSN"/>
</dbReference>
<keyword evidence="6" id="KW-0807">Transducer</keyword>
<sequence length="380" mass="42412">MTTGNETTSQDSNEDVLFWALNGYGVTVFHLVVAFLTLLLAIAIIVLNALVFDTMVRGKRNFEPADVLVCSLSIADLMTGVLMVHNTAYNVLNFQDYLECLFRCGLMMGLLSTSVLHLAFLTVDRYVKIIMTYRYEQIFTINSLIIIALVLWVVSLTISFSPAMGWNVNLANITTDLNTAIPPGDDVPVCSVFGIIPHGFLNLILSLFFVPFFLMGVLYLHIFQVANRHARSIAAQEATNGGKDIRDSHAWKYTKTVFILMGLYLLCWIPAGAVIILFVTGHLQQFTVVDQGTYLAWTLTLGCANSAINPIVYAIKISAVRQRFRREFRRFLFCCFGCCGYKGGLLQPTGKTTVFSVGDKSDNTLTRFTLNGEKRNTREI</sequence>
<evidence type="ECO:0000256" key="3">
    <source>
        <dbReference type="ARBA" id="ARBA00022692"/>
    </source>
</evidence>
<proteinExistence type="inferred from homology"/>
<evidence type="ECO:0000313" key="9">
    <source>
        <dbReference type="EMBL" id="KAK3764191.1"/>
    </source>
</evidence>
<feature type="transmembrane region" description="Helical" evidence="7">
    <location>
        <begin position="64"/>
        <end position="85"/>
    </location>
</feature>
<keyword evidence="6" id="KW-0297">G-protein coupled receptor</keyword>
<protein>
    <recommendedName>
        <fullName evidence="8">G-protein coupled receptors family 1 profile domain-containing protein</fullName>
    </recommendedName>
</protein>
<comment type="caution">
    <text evidence="9">The sequence shown here is derived from an EMBL/GenBank/DDBJ whole genome shotgun (WGS) entry which is preliminary data.</text>
</comment>
<dbReference type="CDD" id="cd00637">
    <property type="entry name" value="7tm_classA_rhodopsin-like"/>
    <property type="match status" value="1"/>
</dbReference>
<evidence type="ECO:0000313" key="10">
    <source>
        <dbReference type="Proteomes" id="UP001283361"/>
    </source>
</evidence>
<gene>
    <name evidence="9" type="ORF">RRG08_044118</name>
</gene>
<feature type="transmembrane region" description="Helical" evidence="7">
    <location>
        <begin position="200"/>
        <end position="222"/>
    </location>
</feature>
<evidence type="ECO:0000259" key="8">
    <source>
        <dbReference type="PROSITE" id="PS50262"/>
    </source>
</evidence>
<evidence type="ECO:0000256" key="6">
    <source>
        <dbReference type="RuleBase" id="RU000688"/>
    </source>
</evidence>
<organism evidence="9 10">
    <name type="scientific">Elysia crispata</name>
    <name type="common">lettuce slug</name>
    <dbReference type="NCBI Taxonomy" id="231223"/>
    <lineage>
        <taxon>Eukaryota</taxon>
        <taxon>Metazoa</taxon>
        <taxon>Spiralia</taxon>
        <taxon>Lophotrochozoa</taxon>
        <taxon>Mollusca</taxon>
        <taxon>Gastropoda</taxon>
        <taxon>Heterobranchia</taxon>
        <taxon>Euthyneura</taxon>
        <taxon>Panpulmonata</taxon>
        <taxon>Sacoglossa</taxon>
        <taxon>Placobranchoidea</taxon>
        <taxon>Plakobranchidae</taxon>
        <taxon>Elysia</taxon>
    </lineage>
</organism>
<feature type="transmembrane region" description="Helical" evidence="7">
    <location>
        <begin position="28"/>
        <end position="52"/>
    </location>
</feature>
<dbReference type="SUPFAM" id="SSF81321">
    <property type="entry name" value="Family A G protein-coupled receptor-like"/>
    <property type="match status" value="1"/>
</dbReference>
<evidence type="ECO:0000256" key="1">
    <source>
        <dbReference type="ARBA" id="ARBA00004651"/>
    </source>
</evidence>
<feature type="transmembrane region" description="Helical" evidence="7">
    <location>
        <begin position="294"/>
        <end position="315"/>
    </location>
</feature>
<keyword evidence="4 7" id="KW-1133">Transmembrane helix</keyword>
<dbReference type="Proteomes" id="UP001283361">
    <property type="component" value="Unassembled WGS sequence"/>
</dbReference>
<feature type="transmembrane region" description="Helical" evidence="7">
    <location>
        <begin position="256"/>
        <end position="279"/>
    </location>
</feature>
<dbReference type="GO" id="GO:0004930">
    <property type="term" value="F:G protein-coupled receptor activity"/>
    <property type="evidence" value="ECO:0007669"/>
    <property type="project" value="UniProtKB-KW"/>
</dbReference>
<comment type="similarity">
    <text evidence="6">Belongs to the G-protein coupled receptor 1 family.</text>
</comment>
<evidence type="ECO:0000256" key="2">
    <source>
        <dbReference type="ARBA" id="ARBA00022475"/>
    </source>
</evidence>
<dbReference type="PANTHER" id="PTHR22750">
    <property type="entry name" value="G-PROTEIN COUPLED RECEPTOR"/>
    <property type="match status" value="1"/>
</dbReference>
<dbReference type="AlphaFoldDB" id="A0AAE1DBA1"/>
<feature type="domain" description="G-protein coupled receptors family 1 profile" evidence="8">
    <location>
        <begin position="47"/>
        <end position="313"/>
    </location>
</feature>
<keyword evidence="10" id="KW-1185">Reference proteome</keyword>
<name>A0AAE1DBA1_9GAST</name>
<feature type="transmembrane region" description="Helical" evidence="7">
    <location>
        <begin position="105"/>
        <end position="127"/>
    </location>
</feature>
<evidence type="ECO:0000256" key="7">
    <source>
        <dbReference type="SAM" id="Phobius"/>
    </source>
</evidence>
<dbReference type="PROSITE" id="PS00237">
    <property type="entry name" value="G_PROTEIN_RECEP_F1_1"/>
    <property type="match status" value="1"/>
</dbReference>
<evidence type="ECO:0000256" key="5">
    <source>
        <dbReference type="ARBA" id="ARBA00023136"/>
    </source>
</evidence>
<comment type="subcellular location">
    <subcellularLocation>
        <location evidence="1">Cell membrane</location>
        <topology evidence="1">Multi-pass membrane protein</topology>
    </subcellularLocation>
</comment>
<dbReference type="InterPro" id="IPR000276">
    <property type="entry name" value="GPCR_Rhodpsn"/>
</dbReference>
<evidence type="ECO:0000256" key="4">
    <source>
        <dbReference type="ARBA" id="ARBA00022989"/>
    </source>
</evidence>
<feature type="transmembrane region" description="Helical" evidence="7">
    <location>
        <begin position="139"/>
        <end position="160"/>
    </location>
</feature>
<dbReference type="Gene3D" id="1.20.1070.10">
    <property type="entry name" value="Rhodopsin 7-helix transmembrane proteins"/>
    <property type="match status" value="1"/>
</dbReference>
<dbReference type="PROSITE" id="PS50262">
    <property type="entry name" value="G_PROTEIN_RECEP_F1_2"/>
    <property type="match status" value="1"/>
</dbReference>
<dbReference type="InterPro" id="IPR017452">
    <property type="entry name" value="GPCR_Rhodpsn_7TM"/>
</dbReference>
<keyword evidence="3 6" id="KW-0812">Transmembrane</keyword>
<keyword evidence="5 7" id="KW-0472">Membrane</keyword>
<dbReference type="EMBL" id="JAWDGP010004466">
    <property type="protein sequence ID" value="KAK3764191.1"/>
    <property type="molecule type" value="Genomic_DNA"/>
</dbReference>
<keyword evidence="2" id="KW-1003">Cell membrane</keyword>
<dbReference type="Pfam" id="PF00001">
    <property type="entry name" value="7tm_1"/>
    <property type="match status" value="1"/>
</dbReference>
<dbReference type="GO" id="GO:0005886">
    <property type="term" value="C:plasma membrane"/>
    <property type="evidence" value="ECO:0007669"/>
    <property type="project" value="UniProtKB-SubCell"/>
</dbReference>
<accession>A0AAE1DBA1</accession>
<keyword evidence="6" id="KW-0675">Receptor</keyword>